<accession>A0AC34QB99</accession>
<organism evidence="1 2">
    <name type="scientific">Panagrolaimus sp. JU765</name>
    <dbReference type="NCBI Taxonomy" id="591449"/>
    <lineage>
        <taxon>Eukaryota</taxon>
        <taxon>Metazoa</taxon>
        <taxon>Ecdysozoa</taxon>
        <taxon>Nematoda</taxon>
        <taxon>Chromadorea</taxon>
        <taxon>Rhabditida</taxon>
        <taxon>Tylenchina</taxon>
        <taxon>Panagrolaimomorpha</taxon>
        <taxon>Panagrolaimoidea</taxon>
        <taxon>Panagrolaimidae</taxon>
        <taxon>Panagrolaimus</taxon>
    </lineage>
</organism>
<protein>
    <submittedName>
        <fullName evidence="2">Sodium/calcium exchanger membrane region domain-containing protein</fullName>
    </submittedName>
</protein>
<evidence type="ECO:0000313" key="2">
    <source>
        <dbReference type="WBParaSite" id="JU765_v2.g1469.t1"/>
    </source>
</evidence>
<dbReference type="WBParaSite" id="JU765_v2.g1469.t1">
    <property type="protein sequence ID" value="JU765_v2.g1469.t1"/>
    <property type="gene ID" value="JU765_v2.g1469"/>
</dbReference>
<evidence type="ECO:0000313" key="1">
    <source>
        <dbReference type="Proteomes" id="UP000887576"/>
    </source>
</evidence>
<dbReference type="Proteomes" id="UP000887576">
    <property type="component" value="Unplaced"/>
</dbReference>
<proteinExistence type="predicted"/>
<name>A0AC34QB99_9BILA</name>
<reference evidence="2" key="1">
    <citation type="submission" date="2022-11" db="UniProtKB">
        <authorList>
            <consortium name="WormBaseParasite"/>
        </authorList>
    </citation>
    <scope>IDENTIFICATION</scope>
</reference>
<sequence>MGTSLPDTFASKVSAIQDKTADSSIGNVTGSNAVNVFLGIGVAWAIAAVYHAWNGTVFKVNAGSLAPSVTLFCLGSVFCIAILQFRRYNTKIGGELGGPNVWRYISATAFILIWVFYMIYCILDAYCII</sequence>